<dbReference type="GeneID" id="111605720"/>
<dbReference type="PROSITE" id="PS01208">
    <property type="entry name" value="VWFC_1"/>
    <property type="match status" value="1"/>
</dbReference>
<dbReference type="KEGG" id="dhe:111605720"/>
<evidence type="ECO:0000313" key="4">
    <source>
        <dbReference type="Proteomes" id="UP000504633"/>
    </source>
</evidence>
<feature type="domain" description="VWFC" evidence="3">
    <location>
        <begin position="196"/>
        <end position="256"/>
    </location>
</feature>
<dbReference type="PROSITE" id="PS50184">
    <property type="entry name" value="VWFC_2"/>
    <property type="match status" value="1"/>
</dbReference>
<feature type="compositionally biased region" description="Basic and acidic residues" evidence="1">
    <location>
        <begin position="266"/>
        <end position="281"/>
    </location>
</feature>
<evidence type="ECO:0000313" key="6">
    <source>
        <dbReference type="RefSeq" id="XP_023180177.2"/>
    </source>
</evidence>
<gene>
    <name evidence="5 6" type="primary">LOC111605720</name>
</gene>
<accession>A0A6J1MLN8</accession>
<protein>
    <submittedName>
        <fullName evidence="5 6">Cysteine-rich motor neuron 1 protein</fullName>
    </submittedName>
</protein>
<feature type="compositionally biased region" description="Acidic residues" evidence="1">
    <location>
        <begin position="286"/>
        <end position="302"/>
    </location>
</feature>
<dbReference type="Gene3D" id="6.20.200.20">
    <property type="match status" value="1"/>
</dbReference>
<dbReference type="InterPro" id="IPR001007">
    <property type="entry name" value="VWF_dom"/>
</dbReference>
<dbReference type="Proteomes" id="UP000504633">
    <property type="component" value="Unplaced"/>
</dbReference>
<keyword evidence="4" id="KW-1185">Reference proteome</keyword>
<reference evidence="5 6" key="1">
    <citation type="submission" date="2025-04" db="UniProtKB">
        <authorList>
            <consortium name="RefSeq"/>
        </authorList>
    </citation>
    <scope>IDENTIFICATION</scope>
    <source>
        <strain evidence="5 6">15085-1641.00</strain>
        <tissue evidence="5 6">Whole body</tissue>
    </source>
</reference>
<dbReference type="SMART" id="SM00214">
    <property type="entry name" value="VWC"/>
    <property type="match status" value="1"/>
</dbReference>
<proteinExistence type="predicted"/>
<dbReference type="OMA" id="CCLSKKC"/>
<evidence type="ECO:0000313" key="5">
    <source>
        <dbReference type="RefSeq" id="XP_023180176.2"/>
    </source>
</evidence>
<evidence type="ECO:0000256" key="1">
    <source>
        <dbReference type="SAM" id="MobiDB-lite"/>
    </source>
</evidence>
<organism evidence="4 6">
    <name type="scientific">Drosophila hydei</name>
    <name type="common">Fruit fly</name>
    <dbReference type="NCBI Taxonomy" id="7224"/>
    <lineage>
        <taxon>Eukaryota</taxon>
        <taxon>Metazoa</taxon>
        <taxon>Ecdysozoa</taxon>
        <taxon>Arthropoda</taxon>
        <taxon>Hexapoda</taxon>
        <taxon>Insecta</taxon>
        <taxon>Pterygota</taxon>
        <taxon>Neoptera</taxon>
        <taxon>Endopterygota</taxon>
        <taxon>Diptera</taxon>
        <taxon>Brachycera</taxon>
        <taxon>Muscomorpha</taxon>
        <taxon>Ephydroidea</taxon>
        <taxon>Drosophilidae</taxon>
        <taxon>Drosophila</taxon>
    </lineage>
</organism>
<dbReference type="AlphaFoldDB" id="A0A6J1MLN8"/>
<name>A0A6J1MLN8_DROHY</name>
<dbReference type="OrthoDB" id="5976811at2759"/>
<evidence type="ECO:0000259" key="3">
    <source>
        <dbReference type="PROSITE" id="PS50184"/>
    </source>
</evidence>
<dbReference type="SUPFAM" id="SSF57603">
    <property type="entry name" value="FnI-like domain"/>
    <property type="match status" value="1"/>
</dbReference>
<evidence type="ECO:0000256" key="2">
    <source>
        <dbReference type="SAM" id="Phobius"/>
    </source>
</evidence>
<keyword evidence="2" id="KW-0812">Transmembrane</keyword>
<feature type="transmembrane region" description="Helical" evidence="2">
    <location>
        <begin position="370"/>
        <end position="389"/>
    </location>
</feature>
<keyword evidence="2" id="KW-0472">Membrane</keyword>
<dbReference type="RefSeq" id="XP_023180177.2">
    <property type="nucleotide sequence ID" value="XM_023324409.2"/>
</dbReference>
<dbReference type="RefSeq" id="XP_023180176.2">
    <property type="nucleotide sequence ID" value="XM_023324408.2"/>
</dbReference>
<feature type="region of interest" description="Disordered" evidence="1">
    <location>
        <begin position="266"/>
        <end position="305"/>
    </location>
</feature>
<sequence>MLKLHKSRCEHLLITISVLICTGNKLNVISAMTQMDWRPIPQLCDPVHCPADADMECPKDSAVREMREISAVNLLSSNAVAGSLSGAIETTERSVYNISQVPDKLFALCCLSKKCMCKTCYNIPGCNSEKGEVVVELQPEDMNTPGQCCGKYECKPEPNCSDVRNTNYYWLQSCQRCLCNSGARICQQSCDEGKNAICESKNLNMYFKDGDSWKDGCYQCECVKGEQKCVIPLCANVNCPSERQVMIKDYCCPVCWPKGAPMPHEKPNNDDDGYGYEHEEQTQPDADADADADAETDTETETELPVVPLADEIVISSTTTTTSTTNRPSTTQNAELIDFPSSNTSAAPCELHDFPSVVQVVHQKTFPQNIYHIVIVVLCVIILSMFIYIRRLLAKQRSYRPVSNFDDRV</sequence>
<keyword evidence="2" id="KW-1133">Transmembrane helix</keyword>